<dbReference type="EMBL" id="AP022821">
    <property type="protein sequence ID" value="BCA91763.1"/>
    <property type="molecule type" value="Genomic_DNA"/>
</dbReference>
<dbReference type="AlphaFoldDB" id="A0A6F8SUY2"/>
<evidence type="ECO:0000313" key="1">
    <source>
        <dbReference type="EMBL" id="BCA91763.1"/>
    </source>
</evidence>
<organism evidence="1 2">
    <name type="scientific">Vreelandella aquamarina</name>
    <dbReference type="NCBI Taxonomy" id="77097"/>
    <lineage>
        <taxon>Bacteria</taxon>
        <taxon>Pseudomonadati</taxon>
        <taxon>Pseudomonadota</taxon>
        <taxon>Gammaproteobacteria</taxon>
        <taxon>Oceanospirillales</taxon>
        <taxon>Halomonadaceae</taxon>
        <taxon>Vreelandella</taxon>
    </lineage>
</organism>
<sequence>MIIRLSIERQTHHVPSRAMDGRSVDNTQTLVATIKVMDHQVTSNNKHREGALQASYQLTCMTHAWEAR</sequence>
<name>A0A6F8SUY2_9GAMM</name>
<dbReference type="Proteomes" id="UP000503197">
    <property type="component" value="Chromosome"/>
</dbReference>
<protein>
    <submittedName>
        <fullName evidence="1">Uncharacterized protein</fullName>
    </submittedName>
</protein>
<evidence type="ECO:0000313" key="2">
    <source>
        <dbReference type="Proteomes" id="UP000503197"/>
    </source>
</evidence>
<accession>A0A6F8SUY2</accession>
<reference evidence="1 2" key="1">
    <citation type="submission" date="2020-02" db="EMBL/GenBank/DDBJ databases">
        <title>Complete Genome Sequence of Halomonas meridiana strain BAA-801, Isolated from Deep Sea Thermal Vent.</title>
        <authorList>
            <person name="Takahashi Y."/>
            <person name="Takahashi H."/>
            <person name="Galipon J."/>
            <person name="Arakawa K."/>
        </authorList>
    </citation>
    <scope>NUCLEOTIDE SEQUENCE [LARGE SCALE GENOMIC DNA]</scope>
    <source>
        <strain evidence="1 2">Slthf1</strain>
    </source>
</reference>
<gene>
    <name evidence="1" type="ORF">HMSLTHF_15380</name>
</gene>
<proteinExistence type="predicted"/>